<evidence type="ECO:0000313" key="1">
    <source>
        <dbReference type="EMBL" id="GBO15406.1"/>
    </source>
</evidence>
<dbReference type="Proteomes" id="UP000499080">
    <property type="component" value="Unassembled WGS sequence"/>
</dbReference>
<evidence type="ECO:0000313" key="2">
    <source>
        <dbReference type="Proteomes" id="UP000499080"/>
    </source>
</evidence>
<dbReference type="EMBL" id="BGPR01039450">
    <property type="protein sequence ID" value="GBO15406.1"/>
    <property type="molecule type" value="Genomic_DNA"/>
</dbReference>
<comment type="caution">
    <text evidence="1">The sequence shown here is derived from an EMBL/GenBank/DDBJ whole genome shotgun (WGS) entry which is preliminary data.</text>
</comment>
<name>A0A4Y2UUN8_ARAVE</name>
<dbReference type="OrthoDB" id="6515318at2759"/>
<gene>
    <name evidence="1" type="ORF">AVEN_22515_1</name>
</gene>
<protein>
    <submittedName>
        <fullName evidence="1">Uncharacterized protein</fullName>
    </submittedName>
</protein>
<sequence length="119" mass="13403">MVIHGVAVWAYPLLVRQARLLNSIQLKFLLNITGAKYTTATVALQIITGILPLPLKAEMEAVYVRVSRLNIPSNLSGSNLSPDSFERKISTANFHPVSHNSPYYERLIRQPIKQRYDPS</sequence>
<dbReference type="AlphaFoldDB" id="A0A4Y2UUN8"/>
<keyword evidence="2" id="KW-1185">Reference proteome</keyword>
<proteinExistence type="predicted"/>
<reference evidence="1 2" key="1">
    <citation type="journal article" date="2019" name="Sci. Rep.">
        <title>Orb-weaving spider Araneus ventricosus genome elucidates the spidroin gene catalogue.</title>
        <authorList>
            <person name="Kono N."/>
            <person name="Nakamura H."/>
            <person name="Ohtoshi R."/>
            <person name="Moran D.A.P."/>
            <person name="Shinohara A."/>
            <person name="Yoshida Y."/>
            <person name="Fujiwara M."/>
            <person name="Mori M."/>
            <person name="Tomita M."/>
            <person name="Arakawa K."/>
        </authorList>
    </citation>
    <scope>NUCLEOTIDE SEQUENCE [LARGE SCALE GENOMIC DNA]</scope>
</reference>
<accession>A0A4Y2UUN8</accession>
<organism evidence="1 2">
    <name type="scientific">Araneus ventricosus</name>
    <name type="common">Orbweaver spider</name>
    <name type="synonym">Epeira ventricosa</name>
    <dbReference type="NCBI Taxonomy" id="182803"/>
    <lineage>
        <taxon>Eukaryota</taxon>
        <taxon>Metazoa</taxon>
        <taxon>Ecdysozoa</taxon>
        <taxon>Arthropoda</taxon>
        <taxon>Chelicerata</taxon>
        <taxon>Arachnida</taxon>
        <taxon>Araneae</taxon>
        <taxon>Araneomorphae</taxon>
        <taxon>Entelegynae</taxon>
        <taxon>Araneoidea</taxon>
        <taxon>Araneidae</taxon>
        <taxon>Araneus</taxon>
    </lineage>
</organism>